<evidence type="ECO:0000313" key="3">
    <source>
        <dbReference type="Proteomes" id="UP000622547"/>
    </source>
</evidence>
<feature type="compositionally biased region" description="Basic and acidic residues" evidence="1">
    <location>
        <begin position="82"/>
        <end position="96"/>
    </location>
</feature>
<gene>
    <name evidence="2" type="ORF">Pph01_20440</name>
</gene>
<name>A0A8J3XE47_9ACTN</name>
<feature type="region of interest" description="Disordered" evidence="1">
    <location>
        <begin position="59"/>
        <end position="96"/>
    </location>
</feature>
<accession>A0A8J3XE47</accession>
<comment type="caution">
    <text evidence="2">The sequence shown here is derived from an EMBL/GenBank/DDBJ whole genome shotgun (WGS) entry which is preliminary data.</text>
</comment>
<organism evidence="2 3">
    <name type="scientific">Planotetraspora phitsanulokensis</name>
    <dbReference type="NCBI Taxonomy" id="575192"/>
    <lineage>
        <taxon>Bacteria</taxon>
        <taxon>Bacillati</taxon>
        <taxon>Actinomycetota</taxon>
        <taxon>Actinomycetes</taxon>
        <taxon>Streptosporangiales</taxon>
        <taxon>Streptosporangiaceae</taxon>
        <taxon>Planotetraspora</taxon>
    </lineage>
</organism>
<dbReference type="SUPFAM" id="SSF52980">
    <property type="entry name" value="Restriction endonuclease-like"/>
    <property type="match status" value="1"/>
</dbReference>
<dbReference type="InterPro" id="IPR011335">
    <property type="entry name" value="Restrct_endonuc-II-like"/>
</dbReference>
<keyword evidence="3" id="KW-1185">Reference proteome</keyword>
<dbReference type="EMBL" id="BOOP01000008">
    <property type="protein sequence ID" value="GII37041.1"/>
    <property type="molecule type" value="Genomic_DNA"/>
</dbReference>
<evidence type="ECO:0000313" key="2">
    <source>
        <dbReference type="EMBL" id="GII37041.1"/>
    </source>
</evidence>
<proteinExistence type="predicted"/>
<dbReference type="Proteomes" id="UP000622547">
    <property type="component" value="Unassembled WGS sequence"/>
</dbReference>
<sequence>MAKTNSDFWARKLRINRENDQKTNRLLQEAGWGVLRIWEHEDPGEAARLVQEAYRHRFESAHDTQGLSDSADHQRSGGLVGSDRERGEARTYDVDA</sequence>
<dbReference type="AlphaFoldDB" id="A0A8J3XE47"/>
<protein>
    <recommendedName>
        <fullName evidence="4">DNA mismatch endonuclease Vsr</fullName>
    </recommendedName>
</protein>
<reference evidence="2 3" key="1">
    <citation type="submission" date="2021-01" db="EMBL/GenBank/DDBJ databases">
        <title>Whole genome shotgun sequence of Planotetraspora phitsanulokensis NBRC 104273.</title>
        <authorList>
            <person name="Komaki H."/>
            <person name="Tamura T."/>
        </authorList>
    </citation>
    <scope>NUCLEOTIDE SEQUENCE [LARGE SCALE GENOMIC DNA]</scope>
    <source>
        <strain evidence="2 3">NBRC 104273</strain>
    </source>
</reference>
<evidence type="ECO:0000256" key="1">
    <source>
        <dbReference type="SAM" id="MobiDB-lite"/>
    </source>
</evidence>
<evidence type="ECO:0008006" key="4">
    <source>
        <dbReference type="Google" id="ProtNLM"/>
    </source>
</evidence>
<dbReference type="Gene3D" id="3.40.960.10">
    <property type="entry name" value="VSR Endonuclease"/>
    <property type="match status" value="1"/>
</dbReference>